<dbReference type="Pfam" id="PF10294">
    <property type="entry name" value="Methyltransf_16"/>
    <property type="match status" value="1"/>
</dbReference>
<feature type="compositionally biased region" description="Basic residues" evidence="1">
    <location>
        <begin position="166"/>
        <end position="175"/>
    </location>
</feature>
<evidence type="ECO:0000313" key="2">
    <source>
        <dbReference type="EMBL" id="KAJ4427927.1"/>
    </source>
</evidence>
<evidence type="ECO:0000256" key="1">
    <source>
        <dbReference type="SAM" id="MobiDB-lite"/>
    </source>
</evidence>
<reference evidence="2 3" key="1">
    <citation type="journal article" date="2022" name="Allergy">
        <title>Genome assembly and annotation of Periplaneta americana reveal a comprehensive cockroach allergen profile.</title>
        <authorList>
            <person name="Wang L."/>
            <person name="Xiong Q."/>
            <person name="Saelim N."/>
            <person name="Wang L."/>
            <person name="Nong W."/>
            <person name="Wan A.T."/>
            <person name="Shi M."/>
            <person name="Liu X."/>
            <person name="Cao Q."/>
            <person name="Hui J.H.L."/>
            <person name="Sookrung N."/>
            <person name="Leung T.F."/>
            <person name="Tungtrongchitr A."/>
            <person name="Tsui S.K.W."/>
        </authorList>
    </citation>
    <scope>NUCLEOTIDE SEQUENCE [LARGE SCALE GENOMIC DNA]</scope>
    <source>
        <strain evidence="2">PWHHKU_190912</strain>
    </source>
</reference>
<name>A0ABQ8S211_PERAM</name>
<feature type="compositionally biased region" description="Gly residues" evidence="1">
    <location>
        <begin position="153"/>
        <end position="164"/>
    </location>
</feature>
<protein>
    <recommendedName>
        <fullName evidence="4">Calmodulin-lysine N-methyltransferase</fullName>
    </recommendedName>
</protein>
<dbReference type="InterPro" id="IPR029063">
    <property type="entry name" value="SAM-dependent_MTases_sf"/>
</dbReference>
<feature type="compositionally biased region" description="Basic and acidic residues" evidence="1">
    <location>
        <begin position="140"/>
        <end position="152"/>
    </location>
</feature>
<sequence>MSPGSSTKSYPAFARIGLRENPGKNLNQVTFPNWDSNLSHLVSRPDTLTVTPQCINALRNITFCSEHSFSTTLDLVGRQIWRGALLLGDFVLHYGSSLLRDCTVLELGSGVGLTSIVAAMFAKEVICTVRSRLRPTEVGGARENERRSKEGCGRSGLEGTGVRGGARWRHRRDEG</sequence>
<evidence type="ECO:0000313" key="3">
    <source>
        <dbReference type="Proteomes" id="UP001148838"/>
    </source>
</evidence>
<dbReference type="Proteomes" id="UP001148838">
    <property type="component" value="Unassembled WGS sequence"/>
</dbReference>
<dbReference type="InterPro" id="IPR019410">
    <property type="entry name" value="Methyltransf_16"/>
</dbReference>
<dbReference type="PANTHER" id="PTHR23108">
    <property type="entry name" value="METHYLTRANSFERASE-RELATED"/>
    <property type="match status" value="1"/>
</dbReference>
<feature type="region of interest" description="Disordered" evidence="1">
    <location>
        <begin position="137"/>
        <end position="175"/>
    </location>
</feature>
<dbReference type="InterPro" id="IPR038899">
    <property type="entry name" value="METTL22"/>
</dbReference>
<dbReference type="Gene3D" id="3.40.50.150">
    <property type="entry name" value="Vaccinia Virus protein VP39"/>
    <property type="match status" value="1"/>
</dbReference>
<dbReference type="SUPFAM" id="SSF53335">
    <property type="entry name" value="S-adenosyl-L-methionine-dependent methyltransferases"/>
    <property type="match status" value="1"/>
</dbReference>
<gene>
    <name evidence="2" type="ORF">ANN_23937</name>
</gene>
<dbReference type="PANTHER" id="PTHR23108:SF0">
    <property type="entry name" value="METHYLTRANSFERASE-LIKE PROTEIN 22"/>
    <property type="match status" value="1"/>
</dbReference>
<accession>A0ABQ8S211</accession>
<proteinExistence type="predicted"/>
<organism evidence="2 3">
    <name type="scientific">Periplaneta americana</name>
    <name type="common">American cockroach</name>
    <name type="synonym">Blatta americana</name>
    <dbReference type="NCBI Taxonomy" id="6978"/>
    <lineage>
        <taxon>Eukaryota</taxon>
        <taxon>Metazoa</taxon>
        <taxon>Ecdysozoa</taxon>
        <taxon>Arthropoda</taxon>
        <taxon>Hexapoda</taxon>
        <taxon>Insecta</taxon>
        <taxon>Pterygota</taxon>
        <taxon>Neoptera</taxon>
        <taxon>Polyneoptera</taxon>
        <taxon>Dictyoptera</taxon>
        <taxon>Blattodea</taxon>
        <taxon>Blattoidea</taxon>
        <taxon>Blattidae</taxon>
        <taxon>Blattinae</taxon>
        <taxon>Periplaneta</taxon>
    </lineage>
</organism>
<keyword evidence="3" id="KW-1185">Reference proteome</keyword>
<comment type="caution">
    <text evidence="2">The sequence shown here is derived from an EMBL/GenBank/DDBJ whole genome shotgun (WGS) entry which is preliminary data.</text>
</comment>
<evidence type="ECO:0008006" key="4">
    <source>
        <dbReference type="Google" id="ProtNLM"/>
    </source>
</evidence>
<dbReference type="EMBL" id="JAJSOF020000037">
    <property type="protein sequence ID" value="KAJ4427927.1"/>
    <property type="molecule type" value="Genomic_DNA"/>
</dbReference>